<evidence type="ECO:0000313" key="1">
    <source>
        <dbReference type="EMBL" id="RZS63737.1"/>
    </source>
</evidence>
<dbReference type="AlphaFoldDB" id="A0A4Q7M941"/>
<evidence type="ECO:0000313" key="2">
    <source>
        <dbReference type="Proteomes" id="UP000292039"/>
    </source>
</evidence>
<sequence>MRLQALYRQVTFVFRRVPPTASRASPDLFRRVHTAPPVLMEQYLLCPKRRYKVGSPNGYDG</sequence>
<name>A0A4Q7M941_9BURK</name>
<accession>A0A4Q7M941</accession>
<dbReference type="EMBL" id="SGWZ01000009">
    <property type="protein sequence ID" value="RZS63737.1"/>
    <property type="molecule type" value="Genomic_DNA"/>
</dbReference>
<dbReference type="Proteomes" id="UP000292039">
    <property type="component" value="Unassembled WGS sequence"/>
</dbReference>
<reference evidence="1 2" key="1">
    <citation type="submission" date="2019-02" db="EMBL/GenBank/DDBJ databases">
        <title>Genomic Encyclopedia of Type Strains, Phase IV (KMG-IV): sequencing the most valuable type-strain genomes for metagenomic binning, comparative biology and taxonomic classification.</title>
        <authorList>
            <person name="Goeker M."/>
        </authorList>
    </citation>
    <scope>NUCLEOTIDE SEQUENCE [LARGE SCALE GENOMIC DNA]</scope>
    <source>
        <strain evidence="1 2">DSM 16618</strain>
    </source>
</reference>
<protein>
    <submittedName>
        <fullName evidence="1">Uncharacterized protein</fullName>
    </submittedName>
</protein>
<comment type="caution">
    <text evidence="1">The sequence shown here is derived from an EMBL/GenBank/DDBJ whole genome shotgun (WGS) entry which is preliminary data.</text>
</comment>
<gene>
    <name evidence="1" type="ORF">EV679_3540</name>
</gene>
<organism evidence="1 2">
    <name type="scientific">Kerstersia gyiorum</name>
    <dbReference type="NCBI Taxonomy" id="206506"/>
    <lineage>
        <taxon>Bacteria</taxon>
        <taxon>Pseudomonadati</taxon>
        <taxon>Pseudomonadota</taxon>
        <taxon>Betaproteobacteria</taxon>
        <taxon>Burkholderiales</taxon>
        <taxon>Alcaligenaceae</taxon>
        <taxon>Kerstersia</taxon>
    </lineage>
</organism>
<proteinExistence type="predicted"/>